<feature type="compositionally biased region" description="Basic and acidic residues" evidence="1">
    <location>
        <begin position="91"/>
        <end position="101"/>
    </location>
</feature>
<accession>A0AAV7FF09</accession>
<sequence length="132" mass="14651">MVQWPYLYAWLAAQFETLGVDREGGRNPGLHMTPLFERDWQFLTFILDVPPRATADETLSTGDNRDSDIHPQCLKRPRRLSLPLSAVSEPPSERSDVSIGDAERVGGTLALSKSMTNVGLTEPTLVTQRTLA</sequence>
<evidence type="ECO:0000313" key="3">
    <source>
        <dbReference type="Proteomes" id="UP000825729"/>
    </source>
</evidence>
<name>A0AAV7FF09_ARIFI</name>
<organism evidence="2 3">
    <name type="scientific">Aristolochia fimbriata</name>
    <name type="common">White veined hardy Dutchman's pipe vine</name>
    <dbReference type="NCBI Taxonomy" id="158543"/>
    <lineage>
        <taxon>Eukaryota</taxon>
        <taxon>Viridiplantae</taxon>
        <taxon>Streptophyta</taxon>
        <taxon>Embryophyta</taxon>
        <taxon>Tracheophyta</taxon>
        <taxon>Spermatophyta</taxon>
        <taxon>Magnoliopsida</taxon>
        <taxon>Magnoliidae</taxon>
        <taxon>Piperales</taxon>
        <taxon>Aristolochiaceae</taxon>
        <taxon>Aristolochia</taxon>
    </lineage>
</organism>
<feature type="region of interest" description="Disordered" evidence="1">
    <location>
        <begin position="80"/>
        <end position="101"/>
    </location>
</feature>
<keyword evidence="3" id="KW-1185">Reference proteome</keyword>
<evidence type="ECO:0000313" key="2">
    <source>
        <dbReference type="EMBL" id="KAG9458637.1"/>
    </source>
</evidence>
<dbReference type="AlphaFoldDB" id="A0AAV7FF09"/>
<evidence type="ECO:0000256" key="1">
    <source>
        <dbReference type="SAM" id="MobiDB-lite"/>
    </source>
</evidence>
<proteinExistence type="predicted"/>
<dbReference type="Proteomes" id="UP000825729">
    <property type="component" value="Unassembled WGS sequence"/>
</dbReference>
<protein>
    <submittedName>
        <fullName evidence="2">Uncharacterized protein</fullName>
    </submittedName>
</protein>
<gene>
    <name evidence="2" type="ORF">H6P81_003145</name>
</gene>
<comment type="caution">
    <text evidence="2">The sequence shown here is derived from an EMBL/GenBank/DDBJ whole genome shotgun (WGS) entry which is preliminary data.</text>
</comment>
<dbReference type="EMBL" id="JAINDJ010000002">
    <property type="protein sequence ID" value="KAG9458637.1"/>
    <property type="molecule type" value="Genomic_DNA"/>
</dbReference>
<reference evidence="2 3" key="1">
    <citation type="submission" date="2021-07" db="EMBL/GenBank/DDBJ databases">
        <title>The Aristolochia fimbriata genome: insights into angiosperm evolution, floral development and chemical biosynthesis.</title>
        <authorList>
            <person name="Jiao Y."/>
        </authorList>
    </citation>
    <scope>NUCLEOTIDE SEQUENCE [LARGE SCALE GENOMIC DNA]</scope>
    <source>
        <strain evidence="2">IBCAS-2021</strain>
        <tissue evidence="2">Leaf</tissue>
    </source>
</reference>